<dbReference type="OrthoDB" id="2677857at2759"/>
<accession>A0A0C2ZYG6</accession>
<name>A0A0C2ZYG6_9AGAM</name>
<evidence type="ECO:0000313" key="2">
    <source>
        <dbReference type="Proteomes" id="UP000053989"/>
    </source>
</evidence>
<dbReference type="AlphaFoldDB" id="A0A0C2ZYG6"/>
<dbReference type="STRING" id="1036808.A0A0C2ZYG6"/>
<evidence type="ECO:0000313" key="1">
    <source>
        <dbReference type="EMBL" id="KIM66483.1"/>
    </source>
</evidence>
<reference evidence="2" key="2">
    <citation type="submission" date="2015-01" db="EMBL/GenBank/DDBJ databases">
        <title>Evolutionary Origins and Diversification of the Mycorrhizal Mutualists.</title>
        <authorList>
            <consortium name="DOE Joint Genome Institute"/>
            <consortium name="Mycorrhizal Genomics Consortium"/>
            <person name="Kohler A."/>
            <person name="Kuo A."/>
            <person name="Nagy L.G."/>
            <person name="Floudas D."/>
            <person name="Copeland A."/>
            <person name="Barry K.W."/>
            <person name="Cichocki N."/>
            <person name="Veneault-Fourrey C."/>
            <person name="LaButti K."/>
            <person name="Lindquist E.A."/>
            <person name="Lipzen A."/>
            <person name="Lundell T."/>
            <person name="Morin E."/>
            <person name="Murat C."/>
            <person name="Riley R."/>
            <person name="Ohm R."/>
            <person name="Sun H."/>
            <person name="Tunlid A."/>
            <person name="Henrissat B."/>
            <person name="Grigoriev I.V."/>
            <person name="Hibbett D.S."/>
            <person name="Martin F."/>
        </authorList>
    </citation>
    <scope>NUCLEOTIDE SEQUENCE [LARGE SCALE GENOMIC DNA]</scope>
    <source>
        <strain evidence="2">Foug A</strain>
    </source>
</reference>
<gene>
    <name evidence="1" type="ORF">SCLCIDRAFT_110554</name>
</gene>
<protein>
    <submittedName>
        <fullName evidence="1">Uncharacterized protein</fullName>
    </submittedName>
</protein>
<dbReference type="HOGENOM" id="CLU_061100_0_0_1"/>
<organism evidence="1 2">
    <name type="scientific">Scleroderma citrinum Foug A</name>
    <dbReference type="NCBI Taxonomy" id="1036808"/>
    <lineage>
        <taxon>Eukaryota</taxon>
        <taxon>Fungi</taxon>
        <taxon>Dikarya</taxon>
        <taxon>Basidiomycota</taxon>
        <taxon>Agaricomycotina</taxon>
        <taxon>Agaricomycetes</taxon>
        <taxon>Agaricomycetidae</taxon>
        <taxon>Boletales</taxon>
        <taxon>Sclerodermatineae</taxon>
        <taxon>Sclerodermataceae</taxon>
        <taxon>Scleroderma</taxon>
    </lineage>
</organism>
<dbReference type="InParanoid" id="A0A0C2ZYG6"/>
<sequence>MCREWTTPKQKKFLQDELVRYSSMSAKEYTQFWPAFFQQWSQHWPERAAMFPELPLDAPLTSQQQKDLAEAVIKHQQWLRWHSGAGKNRSANRKTLTILDGLMKGKTRAKQPLEIYSKMYYTSWVKHDNPLESADTTIASIRGQIKKRFKAEPQEIQDEVMCIHREQTTGKNDMSVAEDEEEAYLDIGPETLQSNIQECGLALQKVLCHLACMTGWSFLVLMGGPDPTCPDGQCAVASLHCGKNKDGLDFAQSCPEFKSSWLPTYSLFLDLKYSKSLLL</sequence>
<keyword evidence="2" id="KW-1185">Reference proteome</keyword>
<dbReference type="Proteomes" id="UP000053989">
    <property type="component" value="Unassembled WGS sequence"/>
</dbReference>
<reference evidence="1 2" key="1">
    <citation type="submission" date="2014-04" db="EMBL/GenBank/DDBJ databases">
        <authorList>
            <consortium name="DOE Joint Genome Institute"/>
            <person name="Kuo A."/>
            <person name="Kohler A."/>
            <person name="Nagy L.G."/>
            <person name="Floudas D."/>
            <person name="Copeland A."/>
            <person name="Barry K.W."/>
            <person name="Cichocki N."/>
            <person name="Veneault-Fourrey C."/>
            <person name="LaButti K."/>
            <person name="Lindquist E.A."/>
            <person name="Lipzen A."/>
            <person name="Lundell T."/>
            <person name="Morin E."/>
            <person name="Murat C."/>
            <person name="Sun H."/>
            <person name="Tunlid A."/>
            <person name="Henrissat B."/>
            <person name="Grigoriev I.V."/>
            <person name="Hibbett D.S."/>
            <person name="Martin F."/>
            <person name="Nordberg H.P."/>
            <person name="Cantor M.N."/>
            <person name="Hua S.X."/>
        </authorList>
    </citation>
    <scope>NUCLEOTIDE SEQUENCE [LARGE SCALE GENOMIC DNA]</scope>
    <source>
        <strain evidence="1 2">Foug A</strain>
    </source>
</reference>
<proteinExistence type="predicted"/>
<dbReference type="EMBL" id="KN822017">
    <property type="protein sequence ID" value="KIM66483.1"/>
    <property type="molecule type" value="Genomic_DNA"/>
</dbReference>